<evidence type="ECO:0000313" key="2">
    <source>
        <dbReference type="EMBL" id="CAH2238496.1"/>
    </source>
</evidence>
<feature type="region of interest" description="Disordered" evidence="1">
    <location>
        <begin position="1"/>
        <end position="23"/>
    </location>
</feature>
<organism evidence="2 3">
    <name type="scientific">Pararge aegeria aegeria</name>
    <dbReference type="NCBI Taxonomy" id="348720"/>
    <lineage>
        <taxon>Eukaryota</taxon>
        <taxon>Metazoa</taxon>
        <taxon>Ecdysozoa</taxon>
        <taxon>Arthropoda</taxon>
        <taxon>Hexapoda</taxon>
        <taxon>Insecta</taxon>
        <taxon>Pterygota</taxon>
        <taxon>Neoptera</taxon>
        <taxon>Endopterygota</taxon>
        <taxon>Lepidoptera</taxon>
        <taxon>Glossata</taxon>
        <taxon>Ditrysia</taxon>
        <taxon>Papilionoidea</taxon>
        <taxon>Nymphalidae</taxon>
        <taxon>Satyrinae</taxon>
        <taxon>Satyrini</taxon>
        <taxon>Parargina</taxon>
        <taxon>Pararge</taxon>
    </lineage>
</organism>
<dbReference type="AlphaFoldDB" id="A0A8S4RN73"/>
<keyword evidence="3" id="KW-1185">Reference proteome</keyword>
<name>A0A8S4RN73_9NEOP</name>
<accession>A0A8S4RN73</accession>
<evidence type="ECO:0000256" key="1">
    <source>
        <dbReference type="SAM" id="MobiDB-lite"/>
    </source>
</evidence>
<gene>
    <name evidence="2" type="primary">jg5677</name>
    <name evidence="2" type="ORF">PAEG_LOCUS15582</name>
</gene>
<sequence length="82" mass="9411">MAIKEASEKEKEHVADALPIRRRRTGGRRRRYAHLAHVLVGILADALASESHIPYWRYSFDCVASGRAKRISQRQKKRGQKA</sequence>
<comment type="caution">
    <text evidence="2">The sequence shown here is derived from an EMBL/GenBank/DDBJ whole genome shotgun (WGS) entry which is preliminary data.</text>
</comment>
<reference evidence="2" key="1">
    <citation type="submission" date="2022-03" db="EMBL/GenBank/DDBJ databases">
        <authorList>
            <person name="Lindestad O."/>
        </authorList>
    </citation>
    <scope>NUCLEOTIDE SEQUENCE</scope>
</reference>
<feature type="compositionally biased region" description="Basic and acidic residues" evidence="1">
    <location>
        <begin position="1"/>
        <end position="15"/>
    </location>
</feature>
<protein>
    <submittedName>
        <fullName evidence="2">Jg5677 protein</fullName>
    </submittedName>
</protein>
<evidence type="ECO:0000313" key="3">
    <source>
        <dbReference type="Proteomes" id="UP000838756"/>
    </source>
</evidence>
<proteinExistence type="predicted"/>
<dbReference type="EMBL" id="CAKXAJ010025356">
    <property type="protein sequence ID" value="CAH2238496.1"/>
    <property type="molecule type" value="Genomic_DNA"/>
</dbReference>
<dbReference type="Proteomes" id="UP000838756">
    <property type="component" value="Unassembled WGS sequence"/>
</dbReference>